<accession>A0A7G9RXN2</accession>
<protein>
    <submittedName>
        <fullName evidence="7">D-2-hydroxyacid dehydrogenase</fullName>
    </submittedName>
</protein>
<evidence type="ECO:0000256" key="1">
    <source>
        <dbReference type="ARBA" id="ARBA00005854"/>
    </source>
</evidence>
<dbReference type="InterPro" id="IPR036291">
    <property type="entry name" value="NAD(P)-bd_dom_sf"/>
</dbReference>
<dbReference type="PANTHER" id="PTHR43333:SF1">
    <property type="entry name" value="D-ISOMER SPECIFIC 2-HYDROXYACID DEHYDROGENASE NAD-BINDING DOMAIN-CONTAINING PROTEIN"/>
    <property type="match status" value="1"/>
</dbReference>
<dbReference type="Proteomes" id="UP000515928">
    <property type="component" value="Chromosome"/>
</dbReference>
<keyword evidence="3" id="KW-0520">NAD</keyword>
<dbReference type="InterPro" id="IPR006139">
    <property type="entry name" value="D-isomer_2_OHA_DH_cat_dom"/>
</dbReference>
<feature type="domain" description="D-isomer specific 2-hydroxyacid dehydrogenase catalytic" evidence="5">
    <location>
        <begin position="23"/>
        <end position="296"/>
    </location>
</feature>
<dbReference type="InterPro" id="IPR006140">
    <property type="entry name" value="D-isomer_DH_NAD-bd"/>
</dbReference>
<evidence type="ECO:0000259" key="6">
    <source>
        <dbReference type="Pfam" id="PF02826"/>
    </source>
</evidence>
<dbReference type="KEGG" id="eio:H9L01_08260"/>
<dbReference type="CDD" id="cd05300">
    <property type="entry name" value="2-Hacid_dh_1"/>
    <property type="match status" value="1"/>
</dbReference>
<sequence>MSKIALPKMLESVSHDYDCVYYDETLGAMDDVEIVVGYPKDLIEYIANYPSLKLVHLVSAGFDYVDLETLKNHGVEVYNARGVYSIPIAEYIVGHLLSLTKQIPYYRDMQSQQLWEPQVSHELFGKSALFLGAGDIAQETSKRLRSFGVTTTGTNRKGNLIETFDQVYPLDSLNDLLPNYDIVINTLPANNHTIHILNKQTLSLMKKDAVLINIGRGNALCTDDLLEILDNHLDHVILDVFEEEPLPQNHPLWKHPKATLTPHCSGRSDAIDLRLFNLISKNIDAFIRKEPVENKII</sequence>
<keyword evidence="2 4" id="KW-0560">Oxidoreductase</keyword>
<dbReference type="GO" id="GO:0016616">
    <property type="term" value="F:oxidoreductase activity, acting on the CH-OH group of donors, NAD or NADP as acceptor"/>
    <property type="evidence" value="ECO:0007669"/>
    <property type="project" value="InterPro"/>
</dbReference>
<feature type="domain" description="D-isomer specific 2-hydroxyacid dehydrogenase NAD-binding" evidence="6">
    <location>
        <begin position="94"/>
        <end position="265"/>
    </location>
</feature>
<reference evidence="7 8" key="1">
    <citation type="submission" date="2020-08" db="EMBL/GenBank/DDBJ databases">
        <title>Genome sequence of Erysipelothrix inopinata DSM 15511T.</title>
        <authorList>
            <person name="Hyun D.-W."/>
            <person name="Bae J.-W."/>
        </authorList>
    </citation>
    <scope>NUCLEOTIDE SEQUENCE [LARGE SCALE GENOMIC DNA]</scope>
    <source>
        <strain evidence="7 8">DSM 15511</strain>
    </source>
</reference>
<evidence type="ECO:0000256" key="2">
    <source>
        <dbReference type="ARBA" id="ARBA00023002"/>
    </source>
</evidence>
<keyword evidence="8" id="KW-1185">Reference proteome</keyword>
<evidence type="ECO:0000313" key="7">
    <source>
        <dbReference type="EMBL" id="QNN60357.1"/>
    </source>
</evidence>
<dbReference type="Pfam" id="PF00389">
    <property type="entry name" value="2-Hacid_dh"/>
    <property type="match status" value="1"/>
</dbReference>
<dbReference type="EMBL" id="CP060715">
    <property type="protein sequence ID" value="QNN60357.1"/>
    <property type="molecule type" value="Genomic_DNA"/>
</dbReference>
<dbReference type="Gene3D" id="3.40.50.720">
    <property type="entry name" value="NAD(P)-binding Rossmann-like Domain"/>
    <property type="match status" value="2"/>
</dbReference>
<dbReference type="Pfam" id="PF02826">
    <property type="entry name" value="2-Hacid_dh_C"/>
    <property type="match status" value="1"/>
</dbReference>
<dbReference type="SUPFAM" id="SSF51735">
    <property type="entry name" value="NAD(P)-binding Rossmann-fold domains"/>
    <property type="match status" value="1"/>
</dbReference>
<organism evidence="7 8">
    <name type="scientific">Erysipelothrix inopinata</name>
    <dbReference type="NCBI Taxonomy" id="225084"/>
    <lineage>
        <taxon>Bacteria</taxon>
        <taxon>Bacillati</taxon>
        <taxon>Bacillota</taxon>
        <taxon>Erysipelotrichia</taxon>
        <taxon>Erysipelotrichales</taxon>
        <taxon>Erysipelotrichaceae</taxon>
        <taxon>Erysipelothrix</taxon>
    </lineage>
</organism>
<gene>
    <name evidence="7" type="ORF">H9L01_08260</name>
</gene>
<dbReference type="AlphaFoldDB" id="A0A7G9RXN2"/>
<evidence type="ECO:0000256" key="3">
    <source>
        <dbReference type="ARBA" id="ARBA00023027"/>
    </source>
</evidence>
<evidence type="ECO:0000259" key="5">
    <source>
        <dbReference type="Pfam" id="PF00389"/>
    </source>
</evidence>
<name>A0A7G9RXN2_9FIRM</name>
<dbReference type="RefSeq" id="WP_187533486.1">
    <property type="nucleotide sequence ID" value="NZ_CBCSHU010000004.1"/>
</dbReference>
<comment type="similarity">
    <text evidence="1 4">Belongs to the D-isomer specific 2-hydroxyacid dehydrogenase family.</text>
</comment>
<evidence type="ECO:0000256" key="4">
    <source>
        <dbReference type="RuleBase" id="RU003719"/>
    </source>
</evidence>
<evidence type="ECO:0000313" key="8">
    <source>
        <dbReference type="Proteomes" id="UP000515928"/>
    </source>
</evidence>
<dbReference type="SUPFAM" id="SSF52283">
    <property type="entry name" value="Formate/glycerate dehydrogenase catalytic domain-like"/>
    <property type="match status" value="1"/>
</dbReference>
<dbReference type="PANTHER" id="PTHR43333">
    <property type="entry name" value="2-HACID_DH_C DOMAIN-CONTAINING PROTEIN"/>
    <property type="match status" value="1"/>
</dbReference>
<proteinExistence type="inferred from homology"/>
<dbReference type="GO" id="GO:0051287">
    <property type="term" value="F:NAD binding"/>
    <property type="evidence" value="ECO:0007669"/>
    <property type="project" value="InterPro"/>
</dbReference>